<dbReference type="SUPFAM" id="SSF88874">
    <property type="entry name" value="Receptor-binding domain of short tail fibre protein gp12"/>
    <property type="match status" value="1"/>
</dbReference>
<sequence>MDEYMGVIKLFAFNYAPQNWMPCNGQTLPIAQYQALFSLLGTMYGGNGQTDFALPKLDASSIHEGLQYCICYQGIYPSRQ</sequence>
<proteinExistence type="predicted"/>
<accession>A0ABW1EJR7</accession>
<dbReference type="InterPro" id="IPR037053">
    <property type="entry name" value="Phage_tail_collar_dom_sf"/>
</dbReference>
<dbReference type="RefSeq" id="WP_263340384.1">
    <property type="nucleotide sequence ID" value="NZ_JAGSYH010000005.1"/>
</dbReference>
<name>A0ABW1EJR7_9BACT</name>
<protein>
    <submittedName>
        <fullName evidence="2">Phage tail protein</fullName>
    </submittedName>
</protein>
<dbReference type="InterPro" id="IPR011083">
    <property type="entry name" value="Phage_tail_collar_dom"/>
</dbReference>
<keyword evidence="3" id="KW-1185">Reference proteome</keyword>
<reference evidence="3" key="1">
    <citation type="journal article" date="2019" name="Int. J. Syst. Evol. Microbiol.">
        <title>The Global Catalogue of Microorganisms (GCM) 10K type strain sequencing project: providing services to taxonomists for standard genome sequencing and annotation.</title>
        <authorList>
            <consortium name="The Broad Institute Genomics Platform"/>
            <consortium name="The Broad Institute Genome Sequencing Center for Infectious Disease"/>
            <person name="Wu L."/>
            <person name="Ma J."/>
        </authorList>
    </citation>
    <scope>NUCLEOTIDE SEQUENCE [LARGE SCALE GENOMIC DNA]</scope>
    <source>
        <strain evidence="3">JCM 4087</strain>
    </source>
</reference>
<dbReference type="Gene3D" id="3.90.1340.10">
    <property type="entry name" value="Phage tail collar domain"/>
    <property type="match status" value="1"/>
</dbReference>
<feature type="domain" description="Phage tail collar" evidence="1">
    <location>
        <begin position="6"/>
        <end position="58"/>
    </location>
</feature>
<evidence type="ECO:0000259" key="1">
    <source>
        <dbReference type="Pfam" id="PF07484"/>
    </source>
</evidence>
<evidence type="ECO:0000313" key="3">
    <source>
        <dbReference type="Proteomes" id="UP001596091"/>
    </source>
</evidence>
<dbReference type="EMBL" id="JBHSPH010000005">
    <property type="protein sequence ID" value="MFC5863500.1"/>
    <property type="molecule type" value="Genomic_DNA"/>
</dbReference>
<comment type="caution">
    <text evidence="2">The sequence shown here is derived from an EMBL/GenBank/DDBJ whole genome shotgun (WGS) entry which is preliminary data.</text>
</comment>
<evidence type="ECO:0000313" key="2">
    <source>
        <dbReference type="EMBL" id="MFC5863500.1"/>
    </source>
</evidence>
<dbReference type="Pfam" id="PF07484">
    <property type="entry name" value="Collar"/>
    <property type="match status" value="1"/>
</dbReference>
<organism evidence="2 3">
    <name type="scientific">Acidicapsa dinghuensis</name>
    <dbReference type="NCBI Taxonomy" id="2218256"/>
    <lineage>
        <taxon>Bacteria</taxon>
        <taxon>Pseudomonadati</taxon>
        <taxon>Acidobacteriota</taxon>
        <taxon>Terriglobia</taxon>
        <taxon>Terriglobales</taxon>
        <taxon>Acidobacteriaceae</taxon>
        <taxon>Acidicapsa</taxon>
    </lineage>
</organism>
<gene>
    <name evidence="2" type="ORF">ACFPT7_14435</name>
</gene>
<dbReference type="Proteomes" id="UP001596091">
    <property type="component" value="Unassembled WGS sequence"/>
</dbReference>